<evidence type="ECO:0000259" key="1">
    <source>
        <dbReference type="Pfam" id="PF03435"/>
    </source>
</evidence>
<reference evidence="2 3" key="1">
    <citation type="submission" date="2016-11" db="EMBL/GenBank/DDBJ databases">
        <authorList>
            <person name="Jaros S."/>
            <person name="Januszkiewicz K."/>
            <person name="Wedrychowicz H."/>
        </authorList>
    </citation>
    <scope>NUCLEOTIDE SEQUENCE [LARGE SCALE GENOMIC DNA]</scope>
    <source>
        <strain evidence="2 3">GAS86</strain>
    </source>
</reference>
<organism evidence="2 3">
    <name type="scientific">Paraburkholderia phenazinium</name>
    <dbReference type="NCBI Taxonomy" id="60549"/>
    <lineage>
        <taxon>Bacteria</taxon>
        <taxon>Pseudomonadati</taxon>
        <taxon>Pseudomonadota</taxon>
        <taxon>Betaproteobacteria</taxon>
        <taxon>Burkholderiales</taxon>
        <taxon>Burkholderiaceae</taxon>
        <taxon>Paraburkholderia</taxon>
    </lineage>
</organism>
<dbReference type="Pfam" id="PF03435">
    <property type="entry name" value="Sacchrp_dh_NADP"/>
    <property type="match status" value="1"/>
</dbReference>
<dbReference type="RefSeq" id="WP_074265002.1">
    <property type="nucleotide sequence ID" value="NZ_FSRM01000001.1"/>
</dbReference>
<feature type="domain" description="Saccharopine dehydrogenase NADP binding" evidence="1">
    <location>
        <begin position="7"/>
        <end position="127"/>
    </location>
</feature>
<gene>
    <name evidence="2" type="ORF">SAMN05444168_3051</name>
</gene>
<evidence type="ECO:0000313" key="3">
    <source>
        <dbReference type="Proteomes" id="UP000184693"/>
    </source>
</evidence>
<dbReference type="AlphaFoldDB" id="A0A1N6H7C9"/>
<protein>
    <submittedName>
        <fullName evidence="2">Saccharopine dehydrogenase NADP binding domain-containing protein</fullName>
    </submittedName>
</protein>
<dbReference type="OrthoDB" id="4420885at2"/>
<evidence type="ECO:0000313" key="2">
    <source>
        <dbReference type="EMBL" id="SIO15662.1"/>
    </source>
</evidence>
<sequence length="353" mass="37677">MNNRMTVAVYGATGHTGSFVVAELMRRGFGVVRIGRNAARLTQSSVRDSTPFRVAAVDDPEQLDSALRGTDAVINCAGPFLDTALPVVDAALRAGIPYLDVTAEQAALQALIEHRDTRARAAGVTLIPAAAFYGGLADLLVTATADKDKRLDRVDIAIGLDSWHPTPGTRLTGARNRATRLIQGQGTLAPVPQPVPEGVWSFPSPFGNMDVMMLPFTEVLTVSRHLDVDTVESWLAVSALRDIRDPNTPAPRAHDEQGRSAQQFVVDIVIAQGGVTRRVTATGRDIYAVSAPIVVEATERLLSGKGVLRGGVASLGELFDVRDFLAALDTVTVSHEAVPSPIFEMGTGVRERQ</sequence>
<dbReference type="Proteomes" id="UP000184693">
    <property type="component" value="Unassembled WGS sequence"/>
</dbReference>
<proteinExistence type="predicted"/>
<dbReference type="InterPro" id="IPR036291">
    <property type="entry name" value="NAD(P)-bd_dom_sf"/>
</dbReference>
<dbReference type="EMBL" id="FSRM01000001">
    <property type="protein sequence ID" value="SIO15662.1"/>
    <property type="molecule type" value="Genomic_DNA"/>
</dbReference>
<dbReference type="Gene3D" id="3.40.50.720">
    <property type="entry name" value="NAD(P)-binding Rossmann-like Domain"/>
    <property type="match status" value="1"/>
</dbReference>
<dbReference type="InterPro" id="IPR005097">
    <property type="entry name" value="Sacchrp_dh_NADP-bd"/>
</dbReference>
<dbReference type="PANTHER" id="PTHR43781">
    <property type="entry name" value="SACCHAROPINE DEHYDROGENASE"/>
    <property type="match status" value="1"/>
</dbReference>
<accession>A0A1N6H7C9</accession>
<name>A0A1N6H7C9_9BURK</name>
<dbReference type="PANTHER" id="PTHR43781:SF1">
    <property type="entry name" value="SACCHAROPINE DEHYDROGENASE"/>
    <property type="match status" value="1"/>
</dbReference>
<dbReference type="SUPFAM" id="SSF51735">
    <property type="entry name" value="NAD(P)-binding Rossmann-fold domains"/>
    <property type="match status" value="1"/>
</dbReference>